<name>A0A6P8IE38_ACTTE</name>
<evidence type="ECO:0000313" key="10">
    <source>
        <dbReference type="RefSeq" id="XP_031563995.1"/>
    </source>
</evidence>
<organism evidence="9 10">
    <name type="scientific">Actinia tenebrosa</name>
    <name type="common">Australian red waratah sea anemone</name>
    <dbReference type="NCBI Taxonomy" id="6105"/>
    <lineage>
        <taxon>Eukaryota</taxon>
        <taxon>Metazoa</taxon>
        <taxon>Cnidaria</taxon>
        <taxon>Anthozoa</taxon>
        <taxon>Hexacorallia</taxon>
        <taxon>Actiniaria</taxon>
        <taxon>Actiniidae</taxon>
        <taxon>Actinia</taxon>
    </lineage>
</organism>
<accession>A0A6P8IE38</accession>
<keyword evidence="9" id="KW-1185">Reference proteome</keyword>
<keyword evidence="4" id="KW-0519">Myristate</keyword>
<evidence type="ECO:0000256" key="5">
    <source>
        <dbReference type="ARBA" id="ARBA00023136"/>
    </source>
</evidence>
<keyword evidence="3" id="KW-1003">Cell membrane</keyword>
<feature type="region of interest" description="Disordered" evidence="8">
    <location>
        <begin position="16"/>
        <end position="38"/>
    </location>
</feature>
<evidence type="ECO:0000256" key="1">
    <source>
        <dbReference type="ARBA" id="ARBA00004193"/>
    </source>
</evidence>
<dbReference type="Pfam" id="PF15250">
    <property type="entry name" value="Raftlin"/>
    <property type="match status" value="1"/>
</dbReference>
<keyword evidence="6" id="KW-0564">Palmitate</keyword>
<evidence type="ECO:0000256" key="6">
    <source>
        <dbReference type="ARBA" id="ARBA00023139"/>
    </source>
</evidence>
<keyword evidence="7" id="KW-0449">Lipoprotein</keyword>
<proteinExistence type="inferred from homology"/>
<dbReference type="InterPro" id="IPR028169">
    <property type="entry name" value="Raftlin"/>
</dbReference>
<dbReference type="GO" id="GO:0005886">
    <property type="term" value="C:plasma membrane"/>
    <property type="evidence" value="ECO:0007669"/>
    <property type="project" value="UniProtKB-SubCell"/>
</dbReference>
<dbReference type="AlphaFoldDB" id="A0A6P8IE38"/>
<evidence type="ECO:0000256" key="2">
    <source>
        <dbReference type="ARBA" id="ARBA00006390"/>
    </source>
</evidence>
<feature type="compositionally biased region" description="Polar residues" evidence="8">
    <location>
        <begin position="19"/>
        <end position="29"/>
    </location>
</feature>
<feature type="region of interest" description="Disordered" evidence="8">
    <location>
        <begin position="426"/>
        <end position="463"/>
    </location>
</feature>
<comment type="similarity">
    <text evidence="2">Belongs to the raftlin family.</text>
</comment>
<dbReference type="Proteomes" id="UP000515163">
    <property type="component" value="Unplaced"/>
</dbReference>
<reference evidence="10" key="1">
    <citation type="submission" date="2025-08" db="UniProtKB">
        <authorList>
            <consortium name="RefSeq"/>
        </authorList>
    </citation>
    <scope>IDENTIFICATION</scope>
    <source>
        <tissue evidence="10">Tentacle</tissue>
    </source>
</reference>
<sequence>MNLSSIRKKVGNFIAGEESGSSADQQQGAYSDKNHTPLPTDSYPYPGLKYDYHFTKIDVLTVGKATLGLTTGQTLVSSDITSKYGELSTPYGQGFVLADFNQVPGIGKIGWNANENPYQAVFSRPQGPPVHHSWQLLVVKSDVHTTERAGLLDQLSGRNQEVANTSSIVSAIAQQTAKGGRLICIESTGQVKTSGLTKSLFGGSDVYGCDVFFNVPSHPNPTRYTYQLINVPVQIMMFGPGKLVKVTCDWMKHFVGPLQQGWRLAEIFWDQGRKSHGDFTFGGDHNSIWFFEKEALRLNDPTPVYEGTIIEYKHTVKIGFFQTKAKGDWAPMITEMGKRGWELACMLETPEVTNVGLGNITYKLLFFFQRRIIRVQAPSHYSQPQGAYQAGYPQNYGQGAYGQGAHTQGAHTQGVHAQGVYAQPPTSGFSYAGAPQGYGPPPPYNADDTSRLEPSAPPLPDKR</sequence>
<keyword evidence="5" id="KW-0472">Membrane</keyword>
<protein>
    <submittedName>
        <fullName evidence="10">Uncharacterized protein LOC116299477</fullName>
    </submittedName>
</protein>
<evidence type="ECO:0000256" key="8">
    <source>
        <dbReference type="SAM" id="MobiDB-lite"/>
    </source>
</evidence>
<dbReference type="GeneID" id="116299477"/>
<gene>
    <name evidence="10" type="primary">LOC116299477</name>
</gene>
<comment type="subcellular location">
    <subcellularLocation>
        <location evidence="1">Cell membrane</location>
        <topology evidence="1">Lipid-anchor</topology>
    </subcellularLocation>
</comment>
<evidence type="ECO:0000256" key="7">
    <source>
        <dbReference type="ARBA" id="ARBA00023288"/>
    </source>
</evidence>
<dbReference type="InParanoid" id="A0A6P8IE38"/>
<evidence type="ECO:0000313" key="9">
    <source>
        <dbReference type="Proteomes" id="UP000515163"/>
    </source>
</evidence>
<evidence type="ECO:0000256" key="4">
    <source>
        <dbReference type="ARBA" id="ARBA00022707"/>
    </source>
</evidence>
<dbReference type="RefSeq" id="XP_031563995.1">
    <property type="nucleotide sequence ID" value="XM_031708135.1"/>
</dbReference>
<dbReference type="OrthoDB" id="5970923at2759"/>
<evidence type="ECO:0000256" key="3">
    <source>
        <dbReference type="ARBA" id="ARBA00022475"/>
    </source>
</evidence>
<dbReference type="KEGG" id="aten:116299477"/>